<reference evidence="3 4" key="1">
    <citation type="journal article" date="2022" name="Nat. Genet.">
        <title>Improved pea reference genome and pan-genome highlight genomic features and evolutionary characteristics.</title>
        <authorList>
            <person name="Yang T."/>
            <person name="Liu R."/>
            <person name="Luo Y."/>
            <person name="Hu S."/>
            <person name="Wang D."/>
            <person name="Wang C."/>
            <person name="Pandey M.K."/>
            <person name="Ge S."/>
            <person name="Xu Q."/>
            <person name="Li N."/>
            <person name="Li G."/>
            <person name="Huang Y."/>
            <person name="Saxena R.K."/>
            <person name="Ji Y."/>
            <person name="Li M."/>
            <person name="Yan X."/>
            <person name="He Y."/>
            <person name="Liu Y."/>
            <person name="Wang X."/>
            <person name="Xiang C."/>
            <person name="Varshney R.K."/>
            <person name="Ding H."/>
            <person name="Gao S."/>
            <person name="Zong X."/>
        </authorList>
    </citation>
    <scope>NUCLEOTIDE SEQUENCE [LARGE SCALE GENOMIC DNA]</scope>
    <source>
        <strain evidence="3 4">cv. Zhongwan 6</strain>
    </source>
</reference>
<dbReference type="EMBL" id="JAMSHJ010000004">
    <property type="protein sequence ID" value="KAI5421860.1"/>
    <property type="molecule type" value="Genomic_DNA"/>
</dbReference>
<organism evidence="3 4">
    <name type="scientific">Pisum sativum</name>
    <name type="common">Garden pea</name>
    <name type="synonym">Lathyrus oleraceus</name>
    <dbReference type="NCBI Taxonomy" id="3888"/>
    <lineage>
        <taxon>Eukaryota</taxon>
        <taxon>Viridiplantae</taxon>
        <taxon>Streptophyta</taxon>
        <taxon>Embryophyta</taxon>
        <taxon>Tracheophyta</taxon>
        <taxon>Spermatophyta</taxon>
        <taxon>Magnoliopsida</taxon>
        <taxon>eudicotyledons</taxon>
        <taxon>Gunneridae</taxon>
        <taxon>Pentapetalae</taxon>
        <taxon>rosids</taxon>
        <taxon>fabids</taxon>
        <taxon>Fabales</taxon>
        <taxon>Fabaceae</taxon>
        <taxon>Papilionoideae</taxon>
        <taxon>50 kb inversion clade</taxon>
        <taxon>NPAAA clade</taxon>
        <taxon>Hologalegina</taxon>
        <taxon>IRL clade</taxon>
        <taxon>Fabeae</taxon>
        <taxon>Lathyrus</taxon>
    </lineage>
</organism>
<evidence type="ECO:0000313" key="3">
    <source>
        <dbReference type="EMBL" id="KAI5421860.1"/>
    </source>
</evidence>
<dbReference type="Proteomes" id="UP001058974">
    <property type="component" value="Chromosome 4"/>
</dbReference>
<comment type="caution">
    <text evidence="3">The sequence shown here is derived from an EMBL/GenBank/DDBJ whole genome shotgun (WGS) entry which is preliminary data.</text>
</comment>
<evidence type="ECO:0000259" key="2">
    <source>
        <dbReference type="Pfam" id="PF24924"/>
    </source>
</evidence>
<dbReference type="Gramene" id="Psat04G0534100-T1">
    <property type="protein sequence ID" value="KAI5421860.1"/>
    <property type="gene ID" value="KIW84_045341"/>
</dbReference>
<dbReference type="AlphaFoldDB" id="A0A9D4XMY6"/>
<keyword evidence="4" id="KW-1185">Reference proteome</keyword>
<dbReference type="PANTHER" id="PTHR48154">
    <property type="entry name" value="PROTEIN, PUTATIVE-RELATED"/>
    <property type="match status" value="1"/>
</dbReference>
<dbReference type="PANTHER" id="PTHR48154:SF1">
    <property type="entry name" value="PROTEIN, PUTATIVE-RELATED"/>
    <property type="match status" value="1"/>
</dbReference>
<dbReference type="InterPro" id="IPR056647">
    <property type="entry name" value="DUF7745"/>
</dbReference>
<gene>
    <name evidence="3" type="ORF">KIW84_045341</name>
</gene>
<accession>A0A9D4XMY6</accession>
<feature type="region of interest" description="Disordered" evidence="1">
    <location>
        <begin position="1"/>
        <end position="25"/>
    </location>
</feature>
<protein>
    <recommendedName>
        <fullName evidence="2">DUF7745 domain-containing protein</fullName>
    </recommendedName>
</protein>
<feature type="domain" description="DUF7745" evidence="2">
    <location>
        <begin position="87"/>
        <end position="420"/>
    </location>
</feature>
<evidence type="ECO:0000256" key="1">
    <source>
        <dbReference type="SAM" id="MobiDB-lite"/>
    </source>
</evidence>
<name>A0A9D4XMY6_PEA</name>
<sequence>MLFCHEQGQTETDGDGRKRASRGRNTETLLLQRVQKAETLKAAYPCRSYRRPTQSGSPIQGCNSICKQVMASRKTIRINLVTISPQLKDLVSELPDHAQFHKKHGHLLNLVTTGFKEDMMRVLFQFFDPKHHCFTFPDYQLVPTLEEFSQLLGIPILDQIPFSGLEKMPKSEEVAAALCMTKSDIETNWVTRSGTKGLLAKFLISKAREFLKVVNVHAFEDVLALLIYGLVLFPNPDQFIDVNAIKIFLTHNPVPTLLGDVLHSLHTRTMRRQGTLMCCVPLLSRWFISHLPRSVLKNDQNLKWSQRIMALSHSDIRWCSNLRENVTLIDRCGEFPNVPLLGIRGGITYNPALALRQFGHARRDGPHKMISQGTVFDYDNDSQDLRQRFVRAWGMVKRSNLGKKNSIPMEPYLRWVRARAHELVMPYLTVGPLIVESEAEGATSQIIPYPDMPTDVEELKRSWTQLREERDTFEAQFNAERKKVLELTSQLNEERRLNAYLRPKRSRPWET</sequence>
<proteinExistence type="predicted"/>
<evidence type="ECO:0000313" key="4">
    <source>
        <dbReference type="Proteomes" id="UP001058974"/>
    </source>
</evidence>
<dbReference type="Pfam" id="PF24924">
    <property type="entry name" value="DUF7745"/>
    <property type="match status" value="1"/>
</dbReference>